<dbReference type="Pfam" id="PF00593">
    <property type="entry name" value="TonB_dep_Rec_b-barrel"/>
    <property type="match status" value="1"/>
</dbReference>
<evidence type="ECO:0000256" key="5">
    <source>
        <dbReference type="ARBA" id="ARBA00022692"/>
    </source>
</evidence>
<keyword evidence="11 12" id="KW-0998">Cell outer membrane</keyword>
<dbReference type="InterPro" id="IPR039426">
    <property type="entry name" value="TonB-dep_rcpt-like"/>
</dbReference>
<keyword evidence="17" id="KW-0675">Receptor</keyword>
<comment type="subcellular location">
    <subcellularLocation>
        <location evidence="1 12">Cell outer membrane</location>
        <topology evidence="1 12">Multi-pass membrane protein</topology>
    </subcellularLocation>
</comment>
<dbReference type="Gene3D" id="2.40.170.20">
    <property type="entry name" value="TonB-dependent receptor, beta-barrel domain"/>
    <property type="match status" value="1"/>
</dbReference>
<dbReference type="PROSITE" id="PS52016">
    <property type="entry name" value="TONB_DEPENDENT_REC_3"/>
    <property type="match status" value="1"/>
</dbReference>
<dbReference type="GO" id="GO:0009279">
    <property type="term" value="C:cell outer membrane"/>
    <property type="evidence" value="ECO:0007669"/>
    <property type="project" value="UniProtKB-SubCell"/>
</dbReference>
<comment type="similarity">
    <text evidence="12 13">Belongs to the TonB-dependent receptor family.</text>
</comment>
<feature type="signal peptide" evidence="14">
    <location>
        <begin position="1"/>
        <end position="28"/>
    </location>
</feature>
<feature type="domain" description="TonB-dependent receptor-like beta-barrel" evidence="15">
    <location>
        <begin position="269"/>
        <end position="735"/>
    </location>
</feature>
<dbReference type="EMBL" id="JANFAV010000002">
    <property type="protein sequence ID" value="MCW6534011.1"/>
    <property type="molecule type" value="Genomic_DNA"/>
</dbReference>
<dbReference type="AlphaFoldDB" id="A0AA41ZCA3"/>
<feature type="domain" description="TonB-dependent receptor plug" evidence="16">
    <location>
        <begin position="74"/>
        <end position="183"/>
    </location>
</feature>
<dbReference type="InterPro" id="IPR012910">
    <property type="entry name" value="Plug_dom"/>
</dbReference>
<evidence type="ECO:0000256" key="9">
    <source>
        <dbReference type="ARBA" id="ARBA00023077"/>
    </source>
</evidence>
<accession>A0AA41ZCA3</accession>
<dbReference type="PANTHER" id="PTHR32552">
    <property type="entry name" value="FERRICHROME IRON RECEPTOR-RELATED"/>
    <property type="match status" value="1"/>
</dbReference>
<keyword evidence="10 12" id="KW-0472">Membrane</keyword>
<keyword evidence="18" id="KW-1185">Reference proteome</keyword>
<evidence type="ECO:0000313" key="18">
    <source>
        <dbReference type="Proteomes" id="UP001165565"/>
    </source>
</evidence>
<evidence type="ECO:0000313" key="17">
    <source>
        <dbReference type="EMBL" id="MCW6534011.1"/>
    </source>
</evidence>
<keyword evidence="4" id="KW-0410">Iron transport</keyword>
<evidence type="ECO:0000256" key="2">
    <source>
        <dbReference type="ARBA" id="ARBA00022448"/>
    </source>
</evidence>
<dbReference type="PANTHER" id="PTHR32552:SF89">
    <property type="entry name" value="CATECHOLATE SIDEROPHORE RECEPTOR FIU"/>
    <property type="match status" value="1"/>
</dbReference>
<keyword evidence="6 14" id="KW-0732">Signal</keyword>
<keyword evidence="2 12" id="KW-0813">Transport</keyword>
<feature type="chain" id="PRO_5041206039" evidence="14">
    <location>
        <begin position="29"/>
        <end position="771"/>
    </location>
</feature>
<dbReference type="SUPFAM" id="SSF56935">
    <property type="entry name" value="Porins"/>
    <property type="match status" value="1"/>
</dbReference>
<evidence type="ECO:0000256" key="10">
    <source>
        <dbReference type="ARBA" id="ARBA00023136"/>
    </source>
</evidence>
<evidence type="ECO:0000256" key="1">
    <source>
        <dbReference type="ARBA" id="ARBA00004571"/>
    </source>
</evidence>
<name>A0AA41ZCA3_9SPHN</name>
<dbReference type="Gene3D" id="2.170.130.10">
    <property type="entry name" value="TonB-dependent receptor, plug domain"/>
    <property type="match status" value="1"/>
</dbReference>
<keyword evidence="8" id="KW-0406">Ion transport</keyword>
<evidence type="ECO:0000256" key="6">
    <source>
        <dbReference type="ARBA" id="ARBA00022729"/>
    </source>
</evidence>
<comment type="caution">
    <text evidence="17">The sequence shown here is derived from an EMBL/GenBank/DDBJ whole genome shotgun (WGS) entry which is preliminary data.</text>
</comment>
<gene>
    <name evidence="17" type="ORF">NEE01_04360</name>
</gene>
<evidence type="ECO:0000256" key="3">
    <source>
        <dbReference type="ARBA" id="ARBA00022452"/>
    </source>
</evidence>
<evidence type="ECO:0000256" key="13">
    <source>
        <dbReference type="RuleBase" id="RU003357"/>
    </source>
</evidence>
<evidence type="ECO:0000256" key="4">
    <source>
        <dbReference type="ARBA" id="ARBA00022496"/>
    </source>
</evidence>
<evidence type="ECO:0000256" key="7">
    <source>
        <dbReference type="ARBA" id="ARBA00023004"/>
    </source>
</evidence>
<evidence type="ECO:0000256" key="14">
    <source>
        <dbReference type="SAM" id="SignalP"/>
    </source>
</evidence>
<evidence type="ECO:0000256" key="11">
    <source>
        <dbReference type="ARBA" id="ARBA00023237"/>
    </source>
</evidence>
<keyword evidence="7" id="KW-0408">Iron</keyword>
<proteinExistence type="inferred from homology"/>
<protein>
    <submittedName>
        <fullName evidence="17">TonB-dependent receptor</fullName>
    </submittedName>
</protein>
<evidence type="ECO:0000259" key="15">
    <source>
        <dbReference type="Pfam" id="PF00593"/>
    </source>
</evidence>
<dbReference type="InterPro" id="IPR000531">
    <property type="entry name" value="Beta-barrel_TonB"/>
</dbReference>
<dbReference type="InterPro" id="IPR037066">
    <property type="entry name" value="Plug_dom_sf"/>
</dbReference>
<organism evidence="17 18">
    <name type="scientific">Sphingomonas lycopersici</name>
    <dbReference type="NCBI Taxonomy" id="2951807"/>
    <lineage>
        <taxon>Bacteria</taxon>
        <taxon>Pseudomonadati</taxon>
        <taxon>Pseudomonadota</taxon>
        <taxon>Alphaproteobacteria</taxon>
        <taxon>Sphingomonadales</taxon>
        <taxon>Sphingomonadaceae</taxon>
        <taxon>Sphingomonas</taxon>
    </lineage>
</organism>
<sequence>MKFAHHTRQHLLVATAIAYALTTAAAYAEPVDASAPVAATETPDSGNNGIAEGSDVIVTGTKANEIAPVTASLQTTQPQSIVSRSFIEDSLPATADFNQIALIAPSVSNYGSANGTGLSESKAQIRGFQDGEYNVTYDGVPFGDTNDPTHHSNTFFPSNTVETLIVDRGPGNAATLGQATFGGNMNLFSRATRDTAGFEGKTAYGTFNTYLLRAVAQTGAMNKLGGTEAVFSTQWVKSDGARTYSPFRSWNVFGKVMVPLGAHARLTFLGTYNVNRFNQPDKDGATLDQIRQYGKYYSLNNDPTSQGYFGYNHTRKTTDFEIIKFEADLGAKSSFENRAYTYSYDNETLSGSDVTSYGHLDKNGQQIAEVNTVTLTPGAKAVAGVPGYTKTNKYRMYGDIAKVHLDFGFGTLTTGAWIEWSDTYRQQRDVDLVTMLPNYVEKKVTNPATKVATPQNIKFDQNSNTNHTEEFVELELRPIPGLKITPGFKHVDFNRRIDAAYNQTTRYAQRVSKNYSADLPFATINYAATPTLSVYAQFAKGFLAPSLGVLYVDTPGRSTVAPEKSTNYQAGVVYHGQRLSIDADVYKIDFSNKFASLTSPDPGVGTIWVNQGSVQYKGIEGQITYAFPGGLAVFANGSRNYAKTDNPGFMALQVANAPEWTAAGGILFKHGPMVFSLIDKWTGRQWFTDPSQIVTGDAKSFNAYDSYRSNGYNSAILSARYELGPVRFGVEVNNLFDSKRVTNINTGKTAAADQYFYQVGRTVTGDITVKF</sequence>
<dbReference type="Pfam" id="PF07715">
    <property type="entry name" value="Plug"/>
    <property type="match status" value="1"/>
</dbReference>
<dbReference type="InterPro" id="IPR036942">
    <property type="entry name" value="Beta-barrel_TonB_sf"/>
</dbReference>
<evidence type="ECO:0000259" key="16">
    <source>
        <dbReference type="Pfam" id="PF07715"/>
    </source>
</evidence>
<dbReference type="Proteomes" id="UP001165565">
    <property type="component" value="Unassembled WGS sequence"/>
</dbReference>
<evidence type="ECO:0000256" key="8">
    <source>
        <dbReference type="ARBA" id="ARBA00023065"/>
    </source>
</evidence>
<dbReference type="GO" id="GO:0015344">
    <property type="term" value="F:siderophore uptake transmembrane transporter activity"/>
    <property type="evidence" value="ECO:0007669"/>
    <property type="project" value="TreeGrafter"/>
</dbReference>
<dbReference type="RefSeq" id="WP_265268000.1">
    <property type="nucleotide sequence ID" value="NZ_JANFAV010000002.1"/>
</dbReference>
<keyword evidence="5 12" id="KW-0812">Transmembrane</keyword>
<keyword evidence="9 13" id="KW-0798">TonB box</keyword>
<reference evidence="17" key="1">
    <citation type="submission" date="2022-06" db="EMBL/GenBank/DDBJ databases">
        <title>Sphingomonas sp. nov. isolated from rhizosphere soil of tomato.</title>
        <authorList>
            <person name="Dong H."/>
            <person name="Gao R."/>
        </authorList>
    </citation>
    <scope>NUCLEOTIDE SEQUENCE</scope>
    <source>
        <strain evidence="17">MMSM24</strain>
    </source>
</reference>
<keyword evidence="3 12" id="KW-1134">Transmembrane beta strand</keyword>
<evidence type="ECO:0000256" key="12">
    <source>
        <dbReference type="PROSITE-ProRule" id="PRU01360"/>
    </source>
</evidence>